<dbReference type="VEuPathDB" id="FungiDB:BD410DRAFT_783708"/>
<sequence>MDATMSADQDKFHPSYVSPDADLILLSDDGIKFRAHSLILSQASKFFREMFGLPRPEKENPEDAIPIGESSLVTKAMLDIIYPGETEPRLPTREFEFVRRLLSAAERFGIDRVNHYVRLLTKTGPFINKPLEVYVLACAFGWDDEAHGLSLKTLTLDLTSSTYAKILKTLDATSLYNLFELRWERKRQILCYARTLASTPINEIGGCDCDEENEPLEAENEWKSLTSYISEKLDESAEGNFLKQFSFWDDSRLEDLWGYTCDDCGEPCVKKDALRKVFVKVLADISKDEKRRKPKN</sequence>
<dbReference type="STRING" id="50990.A0A4Y7QG49"/>
<dbReference type="SMART" id="SM00225">
    <property type="entry name" value="BTB"/>
    <property type="match status" value="1"/>
</dbReference>
<keyword evidence="3" id="KW-1185">Reference proteome</keyword>
<protein>
    <recommendedName>
        <fullName evidence="1">BTB domain-containing protein</fullName>
    </recommendedName>
</protein>
<proteinExistence type="predicted"/>
<dbReference type="OrthoDB" id="3164835at2759"/>
<accession>A0A4Y7QG49</accession>
<organism evidence="2 3">
    <name type="scientific">Rickenella mellea</name>
    <dbReference type="NCBI Taxonomy" id="50990"/>
    <lineage>
        <taxon>Eukaryota</taxon>
        <taxon>Fungi</taxon>
        <taxon>Dikarya</taxon>
        <taxon>Basidiomycota</taxon>
        <taxon>Agaricomycotina</taxon>
        <taxon>Agaricomycetes</taxon>
        <taxon>Hymenochaetales</taxon>
        <taxon>Rickenellaceae</taxon>
        <taxon>Rickenella</taxon>
    </lineage>
</organism>
<feature type="domain" description="BTB" evidence="1">
    <location>
        <begin position="21"/>
        <end position="90"/>
    </location>
</feature>
<dbReference type="PROSITE" id="PS50097">
    <property type="entry name" value="BTB"/>
    <property type="match status" value="1"/>
</dbReference>
<dbReference type="EMBL" id="ML170161">
    <property type="protein sequence ID" value="TDL26617.1"/>
    <property type="molecule type" value="Genomic_DNA"/>
</dbReference>
<dbReference type="AlphaFoldDB" id="A0A4Y7QG49"/>
<name>A0A4Y7QG49_9AGAM</name>
<evidence type="ECO:0000313" key="3">
    <source>
        <dbReference type="Proteomes" id="UP000294933"/>
    </source>
</evidence>
<dbReference type="Proteomes" id="UP000294933">
    <property type="component" value="Unassembled WGS sequence"/>
</dbReference>
<evidence type="ECO:0000259" key="1">
    <source>
        <dbReference type="PROSITE" id="PS50097"/>
    </source>
</evidence>
<dbReference type="SUPFAM" id="SSF54695">
    <property type="entry name" value="POZ domain"/>
    <property type="match status" value="1"/>
</dbReference>
<dbReference type="Gene3D" id="3.30.710.10">
    <property type="entry name" value="Potassium Channel Kv1.1, Chain A"/>
    <property type="match status" value="1"/>
</dbReference>
<dbReference type="InterPro" id="IPR011333">
    <property type="entry name" value="SKP1/BTB/POZ_sf"/>
</dbReference>
<reference evidence="2 3" key="1">
    <citation type="submission" date="2018-06" db="EMBL/GenBank/DDBJ databases">
        <title>A transcriptomic atlas of mushroom development highlights an independent origin of complex multicellularity.</title>
        <authorList>
            <consortium name="DOE Joint Genome Institute"/>
            <person name="Krizsan K."/>
            <person name="Almasi E."/>
            <person name="Merenyi Z."/>
            <person name="Sahu N."/>
            <person name="Viragh M."/>
            <person name="Koszo T."/>
            <person name="Mondo S."/>
            <person name="Kiss B."/>
            <person name="Balint B."/>
            <person name="Kues U."/>
            <person name="Barry K."/>
            <person name="Hegedus J.C."/>
            <person name="Henrissat B."/>
            <person name="Johnson J."/>
            <person name="Lipzen A."/>
            <person name="Ohm R."/>
            <person name="Nagy I."/>
            <person name="Pangilinan J."/>
            <person name="Yan J."/>
            <person name="Xiong Y."/>
            <person name="Grigoriev I.V."/>
            <person name="Hibbett D.S."/>
            <person name="Nagy L.G."/>
        </authorList>
    </citation>
    <scope>NUCLEOTIDE SEQUENCE [LARGE SCALE GENOMIC DNA]</scope>
    <source>
        <strain evidence="2 3">SZMC22713</strain>
    </source>
</reference>
<dbReference type="CDD" id="cd18186">
    <property type="entry name" value="BTB_POZ_ZBTB_KLHL-like"/>
    <property type="match status" value="1"/>
</dbReference>
<dbReference type="Pfam" id="PF00651">
    <property type="entry name" value="BTB"/>
    <property type="match status" value="1"/>
</dbReference>
<gene>
    <name evidence="2" type="ORF">BD410DRAFT_783708</name>
</gene>
<evidence type="ECO:0000313" key="2">
    <source>
        <dbReference type="EMBL" id="TDL26617.1"/>
    </source>
</evidence>
<dbReference type="InterPro" id="IPR000210">
    <property type="entry name" value="BTB/POZ_dom"/>
</dbReference>